<sequence length="333" mass="35073">MRARTLVATPALLALLTLPLAACSDDENTLLDGPRGGVEAPAQSASPAAGTQTSGTRTVTHAKGSTEVPAAPQRIVTLDSPILDAAIFLGLKPVGAVRTSVDTGISEYLADRTEGVEIVGEIAKPNLEAIAALQPDLILSSTLRDDALYDKLSAIAPTVFANGPGTAWREDFLLVGEALNRGQEARDALADFDRRASELGDRLGLKDADATIMRFLPGETRVYGPDSFSGSVLRAVGLGAPDLAYDQFAIARLSSEELTRADADILFTTTYGAEDETTRGEVTPLWGRLQAVQKGCQFDVDDDTWMVGIGLIGATAILDDLEAKLSEGDCGRD</sequence>
<comment type="subcellular location">
    <subcellularLocation>
        <location evidence="1">Cell envelope</location>
    </subcellularLocation>
</comment>
<dbReference type="InterPro" id="IPR002491">
    <property type="entry name" value="ABC_transptr_periplasmic_BD"/>
</dbReference>
<proteinExistence type="inferred from homology"/>
<feature type="chain" id="PRO_5045431134" evidence="6">
    <location>
        <begin position="25"/>
        <end position="333"/>
    </location>
</feature>
<keyword evidence="3" id="KW-0813">Transport</keyword>
<evidence type="ECO:0000256" key="6">
    <source>
        <dbReference type="SAM" id="SignalP"/>
    </source>
</evidence>
<feature type="region of interest" description="Disordered" evidence="5">
    <location>
        <begin position="31"/>
        <end position="67"/>
    </location>
</feature>
<dbReference type="Pfam" id="PF01497">
    <property type="entry name" value="Peripla_BP_2"/>
    <property type="match status" value="1"/>
</dbReference>
<organism evidence="8 9">
    <name type="scientific">Sporichthya brevicatena</name>
    <dbReference type="NCBI Taxonomy" id="171442"/>
    <lineage>
        <taxon>Bacteria</taxon>
        <taxon>Bacillati</taxon>
        <taxon>Actinomycetota</taxon>
        <taxon>Actinomycetes</taxon>
        <taxon>Sporichthyales</taxon>
        <taxon>Sporichthyaceae</taxon>
        <taxon>Sporichthya</taxon>
    </lineage>
</organism>
<comment type="similarity">
    <text evidence="2">Belongs to the bacterial solute-binding protein 8 family.</text>
</comment>
<dbReference type="PANTHER" id="PTHR30532:SF25">
    <property type="entry name" value="IRON(III) DICITRATE-BINDING PERIPLASMIC PROTEIN"/>
    <property type="match status" value="1"/>
</dbReference>
<dbReference type="InterPro" id="IPR051313">
    <property type="entry name" value="Bact_iron-sidero_bind"/>
</dbReference>
<dbReference type="CDD" id="cd01146">
    <property type="entry name" value="FhuD"/>
    <property type="match status" value="1"/>
</dbReference>
<dbReference type="Proteomes" id="UP001500957">
    <property type="component" value="Unassembled WGS sequence"/>
</dbReference>
<feature type="domain" description="Fe/B12 periplasmic-binding" evidence="7">
    <location>
        <begin position="74"/>
        <end position="329"/>
    </location>
</feature>
<reference evidence="9" key="1">
    <citation type="journal article" date="2019" name="Int. J. Syst. Evol. Microbiol.">
        <title>The Global Catalogue of Microorganisms (GCM) 10K type strain sequencing project: providing services to taxonomists for standard genome sequencing and annotation.</title>
        <authorList>
            <consortium name="The Broad Institute Genomics Platform"/>
            <consortium name="The Broad Institute Genome Sequencing Center for Infectious Disease"/>
            <person name="Wu L."/>
            <person name="Ma J."/>
        </authorList>
    </citation>
    <scope>NUCLEOTIDE SEQUENCE [LARGE SCALE GENOMIC DNA]</scope>
    <source>
        <strain evidence="9">JCM 10671</strain>
    </source>
</reference>
<dbReference type="Gene3D" id="3.40.50.1980">
    <property type="entry name" value="Nitrogenase molybdenum iron protein domain"/>
    <property type="match status" value="2"/>
</dbReference>
<evidence type="ECO:0000313" key="8">
    <source>
        <dbReference type="EMBL" id="GAA0613991.1"/>
    </source>
</evidence>
<dbReference type="EMBL" id="BAAAHE010000010">
    <property type="protein sequence ID" value="GAA0613991.1"/>
    <property type="molecule type" value="Genomic_DNA"/>
</dbReference>
<evidence type="ECO:0000313" key="9">
    <source>
        <dbReference type="Proteomes" id="UP001500957"/>
    </source>
</evidence>
<evidence type="ECO:0000256" key="1">
    <source>
        <dbReference type="ARBA" id="ARBA00004196"/>
    </source>
</evidence>
<protein>
    <submittedName>
        <fullName evidence="8">Iron-siderophore ABC transporter substrate-binding protein</fullName>
    </submittedName>
</protein>
<keyword evidence="4 6" id="KW-0732">Signal</keyword>
<feature type="compositionally biased region" description="Polar residues" evidence="5">
    <location>
        <begin position="43"/>
        <end position="59"/>
    </location>
</feature>
<gene>
    <name evidence="8" type="ORF">GCM10009547_14850</name>
</gene>
<dbReference type="PROSITE" id="PS50983">
    <property type="entry name" value="FE_B12_PBP"/>
    <property type="match status" value="1"/>
</dbReference>
<accession>A0ABP3RTM3</accession>
<evidence type="ECO:0000256" key="3">
    <source>
        <dbReference type="ARBA" id="ARBA00022448"/>
    </source>
</evidence>
<keyword evidence="9" id="KW-1185">Reference proteome</keyword>
<comment type="caution">
    <text evidence="8">The sequence shown here is derived from an EMBL/GenBank/DDBJ whole genome shotgun (WGS) entry which is preliminary data.</text>
</comment>
<evidence type="ECO:0000256" key="5">
    <source>
        <dbReference type="SAM" id="MobiDB-lite"/>
    </source>
</evidence>
<feature type="signal peptide" evidence="6">
    <location>
        <begin position="1"/>
        <end position="24"/>
    </location>
</feature>
<evidence type="ECO:0000256" key="2">
    <source>
        <dbReference type="ARBA" id="ARBA00008814"/>
    </source>
</evidence>
<dbReference type="RefSeq" id="WP_344603184.1">
    <property type="nucleotide sequence ID" value="NZ_BAAAHE010000010.1"/>
</dbReference>
<name>A0ABP3RTM3_9ACTN</name>
<dbReference type="PANTHER" id="PTHR30532">
    <property type="entry name" value="IRON III DICITRATE-BINDING PERIPLASMIC PROTEIN"/>
    <property type="match status" value="1"/>
</dbReference>
<evidence type="ECO:0000259" key="7">
    <source>
        <dbReference type="PROSITE" id="PS50983"/>
    </source>
</evidence>
<evidence type="ECO:0000256" key="4">
    <source>
        <dbReference type="ARBA" id="ARBA00022729"/>
    </source>
</evidence>
<dbReference type="SUPFAM" id="SSF53807">
    <property type="entry name" value="Helical backbone' metal receptor"/>
    <property type="match status" value="1"/>
</dbReference>